<evidence type="ECO:0000313" key="9">
    <source>
        <dbReference type="Proteomes" id="UP000472260"/>
    </source>
</evidence>
<dbReference type="GO" id="GO:0006508">
    <property type="term" value="P:proteolysis"/>
    <property type="evidence" value="ECO:0007669"/>
    <property type="project" value="UniProtKB-KW"/>
</dbReference>
<feature type="domain" description="Dipeptidylpeptidase IV N-terminal" evidence="7">
    <location>
        <begin position="38"/>
        <end position="248"/>
    </location>
</feature>
<evidence type="ECO:0000313" key="8">
    <source>
        <dbReference type="Ensembl" id="ENSSANP00000104910.1"/>
    </source>
</evidence>
<sequence length="630" mass="72070">TFTLEDYFNGTARTKSYNMRWYTVTVPWYTDAFDYMVSADRKYVCFLSNYTKLWRHSYTASYSIYDLEKGLYKIACFPKLQNLCTHIPTQQKCDILFKSMQAFVWKNNVYVKETPTSAFKQVTTDGAHNLILNEEMFSTNFALWWSPNGRFVAYAKFNDSGVHNIEYTWYGEGQYPETVLIPYPKAGTPNPTVKLFVFDTNTSTTNEVLVPSVVGHYLSTVTWASDEQIAVQWQKRTQNYVVLKTYDFNGDVWTESSLTEKKFLTRGKWEVTSILKVTNDAVYYVSNEHNASPGQRNVYKITINDASHSERECLTCTLNADRCKYNSALFSTEGTYYLMSCSGPGLPLHTLRNSQDGTEVKVLEDNKDLENALQNIAMPSVTHGTLKIGDFDLWYQMMLPPKFDKSKKYPLLIDVYAGPCSQKSDFRFRVGWSTYLASTENVIVASFDGRGSGYQGDKIMHALYKRLGTYEVEDQITAARQFIDMGYIDKNRIAIWGWSYGGYVTSMVLGAGSGVFKCGMAVAPVSKWNYYDSIYTERYMLTPAENQAFYDNSTVMERAKNFKSVQYLLVHGTADDNVHFQQAAQISKALVDEQVDFDAMWYTDEDHGLGGSSNQHVYTHMSHFLKNCFA</sequence>
<dbReference type="InterPro" id="IPR002471">
    <property type="entry name" value="Pept_S9_AS"/>
</dbReference>
<dbReference type="SUPFAM" id="SSF82171">
    <property type="entry name" value="DPP6 N-terminal domain-like"/>
    <property type="match status" value="1"/>
</dbReference>
<organism evidence="8 9">
    <name type="scientific">Sinocyclocheilus anshuiensis</name>
    <dbReference type="NCBI Taxonomy" id="1608454"/>
    <lineage>
        <taxon>Eukaryota</taxon>
        <taxon>Metazoa</taxon>
        <taxon>Chordata</taxon>
        <taxon>Craniata</taxon>
        <taxon>Vertebrata</taxon>
        <taxon>Euteleostomi</taxon>
        <taxon>Actinopterygii</taxon>
        <taxon>Neopterygii</taxon>
        <taxon>Teleostei</taxon>
        <taxon>Ostariophysi</taxon>
        <taxon>Cypriniformes</taxon>
        <taxon>Cyprinidae</taxon>
        <taxon>Cyprininae</taxon>
        <taxon>Sinocyclocheilus</taxon>
    </lineage>
</organism>
<dbReference type="GO" id="GO:0031258">
    <property type="term" value="C:lamellipodium membrane"/>
    <property type="evidence" value="ECO:0007669"/>
    <property type="project" value="UniProtKB-SubCell"/>
</dbReference>
<dbReference type="Pfam" id="PF00326">
    <property type="entry name" value="Peptidase_S9"/>
    <property type="match status" value="1"/>
</dbReference>
<evidence type="ECO:0000256" key="4">
    <source>
        <dbReference type="ARBA" id="ARBA00022801"/>
    </source>
</evidence>
<dbReference type="GO" id="GO:0008239">
    <property type="term" value="F:dipeptidyl-peptidase activity"/>
    <property type="evidence" value="ECO:0007669"/>
    <property type="project" value="TreeGrafter"/>
</dbReference>
<feature type="domain" description="Peptidase S9 prolyl oligopeptidase catalytic" evidence="6">
    <location>
        <begin position="430"/>
        <end position="629"/>
    </location>
</feature>
<keyword evidence="3" id="KW-0645">Protease</keyword>
<evidence type="ECO:0000256" key="3">
    <source>
        <dbReference type="ARBA" id="ARBA00022670"/>
    </source>
</evidence>
<proteinExistence type="predicted"/>
<dbReference type="SUPFAM" id="SSF53474">
    <property type="entry name" value="alpha/beta-Hydrolases"/>
    <property type="match status" value="1"/>
</dbReference>
<gene>
    <name evidence="8" type="primary">LOC107704406</name>
</gene>
<dbReference type="InterPro" id="IPR050278">
    <property type="entry name" value="Serine_Prot_S9B/DPPIV"/>
</dbReference>
<dbReference type="PANTHER" id="PTHR11731:SF205">
    <property type="entry name" value="DIPEPTIDYL PEPTIDASE 4"/>
    <property type="match status" value="1"/>
</dbReference>
<evidence type="ECO:0000256" key="2">
    <source>
        <dbReference type="ARBA" id="ARBA00004485"/>
    </source>
</evidence>
<dbReference type="InterPro" id="IPR001375">
    <property type="entry name" value="Peptidase_S9_cat"/>
</dbReference>
<evidence type="ECO:0000256" key="5">
    <source>
        <dbReference type="ARBA" id="ARBA00023180"/>
    </source>
</evidence>
<feature type="domain" description="Dipeptidylpeptidase IV N-terminal" evidence="7">
    <location>
        <begin position="255"/>
        <end position="347"/>
    </location>
</feature>
<dbReference type="Pfam" id="PF00930">
    <property type="entry name" value="DPPIV_N"/>
    <property type="match status" value="2"/>
</dbReference>
<dbReference type="PANTHER" id="PTHR11731">
    <property type="entry name" value="PROTEASE FAMILY S9B,C DIPEPTIDYL-PEPTIDASE IV-RELATED"/>
    <property type="match status" value="1"/>
</dbReference>
<reference evidence="8" key="2">
    <citation type="submission" date="2025-09" db="UniProtKB">
        <authorList>
            <consortium name="Ensembl"/>
        </authorList>
    </citation>
    <scope>IDENTIFICATION</scope>
</reference>
<evidence type="ECO:0000259" key="6">
    <source>
        <dbReference type="Pfam" id="PF00326"/>
    </source>
</evidence>
<dbReference type="Proteomes" id="UP000472260">
    <property type="component" value="Unassembled WGS sequence"/>
</dbReference>
<dbReference type="Ensembl" id="ENSSANT00000111333.1">
    <property type="protein sequence ID" value="ENSSANP00000104910.1"/>
    <property type="gene ID" value="ENSSANG00000051230.1"/>
</dbReference>
<keyword evidence="9" id="KW-1185">Reference proteome</keyword>
<protein>
    <submittedName>
        <fullName evidence="8">Dipeptidyl peptidase 4-like</fullName>
    </submittedName>
</protein>
<keyword evidence="5" id="KW-0325">Glycoprotein</keyword>
<dbReference type="AlphaFoldDB" id="A0A671T8M0"/>
<dbReference type="GO" id="GO:0004252">
    <property type="term" value="F:serine-type endopeptidase activity"/>
    <property type="evidence" value="ECO:0007669"/>
    <property type="project" value="InterPro"/>
</dbReference>
<dbReference type="Gene3D" id="2.140.10.30">
    <property type="entry name" value="Dipeptidylpeptidase IV, N-terminal domain"/>
    <property type="match status" value="2"/>
</dbReference>
<reference evidence="8" key="1">
    <citation type="submission" date="2025-08" db="UniProtKB">
        <authorList>
            <consortium name="Ensembl"/>
        </authorList>
    </citation>
    <scope>IDENTIFICATION</scope>
</reference>
<comment type="subcellular location">
    <subcellularLocation>
        <location evidence="1">Cell projection</location>
        <location evidence="1">Invadopodium membrane</location>
        <topology evidence="1">Single-pass type II membrane protein</topology>
    </subcellularLocation>
    <subcellularLocation>
        <location evidence="2">Cell projection</location>
        <location evidence="2">Lamellipodium membrane</location>
        <topology evidence="2">Single-pass type II membrane protein</topology>
    </subcellularLocation>
</comment>
<dbReference type="PROSITE" id="PS00708">
    <property type="entry name" value="PRO_ENDOPEP_SER"/>
    <property type="match status" value="1"/>
</dbReference>
<accession>A0A671T8M0</accession>
<evidence type="ECO:0000259" key="7">
    <source>
        <dbReference type="Pfam" id="PF00930"/>
    </source>
</evidence>
<evidence type="ECO:0000256" key="1">
    <source>
        <dbReference type="ARBA" id="ARBA00004341"/>
    </source>
</evidence>
<dbReference type="FunFam" id="3.40.50.1820:FF:000003">
    <property type="entry name" value="Dipeptidyl peptidase 4"/>
    <property type="match status" value="1"/>
</dbReference>
<keyword evidence="4" id="KW-0378">Hydrolase</keyword>
<dbReference type="Gene3D" id="3.40.50.1820">
    <property type="entry name" value="alpha/beta hydrolase"/>
    <property type="match status" value="1"/>
</dbReference>
<dbReference type="InterPro" id="IPR002469">
    <property type="entry name" value="Peptidase_S9B_N"/>
</dbReference>
<name>A0A671T8M0_9TELE</name>
<dbReference type="InterPro" id="IPR029058">
    <property type="entry name" value="AB_hydrolase_fold"/>
</dbReference>